<accession>A0A835PQU2</accession>
<evidence type="ECO:0000313" key="2">
    <source>
        <dbReference type="Proteomes" id="UP000636800"/>
    </source>
</evidence>
<gene>
    <name evidence="1" type="ORF">HPP92_023081</name>
</gene>
<proteinExistence type="predicted"/>
<reference evidence="1 2" key="1">
    <citation type="journal article" date="2020" name="Nat. Food">
        <title>A phased Vanilla planifolia genome enables genetic improvement of flavour and production.</title>
        <authorList>
            <person name="Hasing T."/>
            <person name="Tang H."/>
            <person name="Brym M."/>
            <person name="Khazi F."/>
            <person name="Huang T."/>
            <person name="Chambers A.H."/>
        </authorList>
    </citation>
    <scope>NUCLEOTIDE SEQUENCE [LARGE SCALE GENOMIC DNA]</scope>
    <source>
        <tissue evidence="1">Leaf</tissue>
    </source>
</reference>
<name>A0A835PQU2_VANPL</name>
<dbReference type="OrthoDB" id="377733at2759"/>
<protein>
    <submittedName>
        <fullName evidence="1">Uncharacterized protein</fullName>
    </submittedName>
</protein>
<evidence type="ECO:0000313" key="1">
    <source>
        <dbReference type="EMBL" id="KAG0457924.1"/>
    </source>
</evidence>
<keyword evidence="2" id="KW-1185">Reference proteome</keyword>
<dbReference type="AlphaFoldDB" id="A0A835PQU2"/>
<comment type="caution">
    <text evidence="1">The sequence shown here is derived from an EMBL/GenBank/DDBJ whole genome shotgun (WGS) entry which is preliminary data.</text>
</comment>
<dbReference type="EMBL" id="JADCNL010000012">
    <property type="protein sequence ID" value="KAG0457924.1"/>
    <property type="molecule type" value="Genomic_DNA"/>
</dbReference>
<organism evidence="1 2">
    <name type="scientific">Vanilla planifolia</name>
    <name type="common">Vanilla</name>
    <dbReference type="NCBI Taxonomy" id="51239"/>
    <lineage>
        <taxon>Eukaryota</taxon>
        <taxon>Viridiplantae</taxon>
        <taxon>Streptophyta</taxon>
        <taxon>Embryophyta</taxon>
        <taxon>Tracheophyta</taxon>
        <taxon>Spermatophyta</taxon>
        <taxon>Magnoliopsida</taxon>
        <taxon>Liliopsida</taxon>
        <taxon>Asparagales</taxon>
        <taxon>Orchidaceae</taxon>
        <taxon>Vanilloideae</taxon>
        <taxon>Vanilleae</taxon>
        <taxon>Vanilla</taxon>
    </lineage>
</organism>
<sequence length="59" mass="6755">MNDKALSPRSRTSKETIRSLLFSPQWSNLDSMGQIGLAGRHESSSQSRLHKLTWVERIE</sequence>
<dbReference type="Proteomes" id="UP000636800">
    <property type="component" value="Chromosome 12"/>
</dbReference>